<dbReference type="Gene3D" id="1.10.645.10">
    <property type="entry name" value="Cytochrome-c3 Hydrogenase, chain B"/>
    <property type="match status" value="1"/>
</dbReference>
<dbReference type="PROSITE" id="PS00508">
    <property type="entry name" value="NI_HGENASE_L_2"/>
    <property type="match status" value="1"/>
</dbReference>
<evidence type="ECO:0000256" key="6">
    <source>
        <dbReference type="RuleBase" id="RU003896"/>
    </source>
</evidence>
<gene>
    <name evidence="7" type="ORF">ACFSM0_00580</name>
</gene>
<dbReference type="Proteomes" id="UP001597413">
    <property type="component" value="Unassembled WGS sequence"/>
</dbReference>
<evidence type="ECO:0000256" key="5">
    <source>
        <dbReference type="ARBA" id="ARBA00023002"/>
    </source>
</evidence>
<dbReference type="PANTHER" id="PTHR43600:SF2">
    <property type="entry name" value="F420-NON-REDUCING HYDROGENASE VHU SUBUNIT A"/>
    <property type="match status" value="1"/>
</dbReference>
<keyword evidence="5 6" id="KW-0560">Oxidoreductase</keyword>
<accession>A0ABW5A2T9</accession>
<dbReference type="InterPro" id="IPR001501">
    <property type="entry name" value="Ni-dep_hyd_lsu"/>
</dbReference>
<dbReference type="SUPFAM" id="SSF56762">
    <property type="entry name" value="HydB/Nqo4-like"/>
    <property type="match status" value="1"/>
</dbReference>
<protein>
    <submittedName>
        <fullName evidence="7">Ni/Fe hydrogenase subunit alpha</fullName>
    </submittedName>
</protein>
<dbReference type="PROSITE" id="PS00507">
    <property type="entry name" value="NI_HGENASE_L_1"/>
    <property type="match status" value="1"/>
</dbReference>
<keyword evidence="3 6" id="KW-0533">Nickel</keyword>
<comment type="similarity">
    <text evidence="2 6">Belongs to the [NiFe]/[NiFeSe] hydrogenase large subunit family.</text>
</comment>
<proteinExistence type="inferred from homology"/>
<evidence type="ECO:0000256" key="4">
    <source>
        <dbReference type="ARBA" id="ARBA00022723"/>
    </source>
</evidence>
<reference evidence="8" key="1">
    <citation type="journal article" date="2019" name="Int. J. Syst. Evol. Microbiol.">
        <title>The Global Catalogue of Microorganisms (GCM) 10K type strain sequencing project: providing services to taxonomists for standard genome sequencing and annotation.</title>
        <authorList>
            <consortium name="The Broad Institute Genomics Platform"/>
            <consortium name="The Broad Institute Genome Sequencing Center for Infectious Disease"/>
            <person name="Wu L."/>
            <person name="Ma J."/>
        </authorList>
    </citation>
    <scope>NUCLEOTIDE SEQUENCE [LARGE SCALE GENOMIC DNA]</scope>
    <source>
        <strain evidence="8">CCUG 55131</strain>
    </source>
</reference>
<evidence type="ECO:0000313" key="8">
    <source>
        <dbReference type="Proteomes" id="UP001597413"/>
    </source>
</evidence>
<evidence type="ECO:0000256" key="1">
    <source>
        <dbReference type="ARBA" id="ARBA00001967"/>
    </source>
</evidence>
<evidence type="ECO:0000256" key="2">
    <source>
        <dbReference type="ARBA" id="ARBA00009292"/>
    </source>
</evidence>
<dbReference type="EMBL" id="JBHUIX010000001">
    <property type="protein sequence ID" value="MFD2172577.1"/>
    <property type="molecule type" value="Genomic_DNA"/>
</dbReference>
<evidence type="ECO:0000256" key="3">
    <source>
        <dbReference type="ARBA" id="ARBA00022596"/>
    </source>
</evidence>
<evidence type="ECO:0000313" key="7">
    <source>
        <dbReference type="EMBL" id="MFD2172577.1"/>
    </source>
</evidence>
<name>A0ABW5A2T9_9RHOB</name>
<keyword evidence="8" id="KW-1185">Reference proteome</keyword>
<organism evidence="7 8">
    <name type="scientific">Rhodobacter lacus</name>
    <dbReference type="NCBI Taxonomy" id="1641972"/>
    <lineage>
        <taxon>Bacteria</taxon>
        <taxon>Pseudomonadati</taxon>
        <taxon>Pseudomonadota</taxon>
        <taxon>Alphaproteobacteria</taxon>
        <taxon>Rhodobacterales</taxon>
        <taxon>Rhodobacter group</taxon>
        <taxon>Rhodobacter</taxon>
    </lineage>
</organism>
<comment type="caution">
    <text evidence="7">The sequence shown here is derived from an EMBL/GenBank/DDBJ whole genome shotgun (WGS) entry which is preliminary data.</text>
</comment>
<dbReference type="Pfam" id="PF00374">
    <property type="entry name" value="NiFeSe_Hases"/>
    <property type="match status" value="2"/>
</dbReference>
<dbReference type="PANTHER" id="PTHR43600">
    <property type="entry name" value="COENZYME F420 HYDROGENASE, SUBUNIT ALPHA"/>
    <property type="match status" value="1"/>
</dbReference>
<dbReference type="InterPro" id="IPR018194">
    <property type="entry name" value="Ni-dep_hyd_lsu_Ni_BS"/>
</dbReference>
<keyword evidence="4 6" id="KW-0479">Metal-binding</keyword>
<dbReference type="InterPro" id="IPR029014">
    <property type="entry name" value="NiFe-Hase_large"/>
</dbReference>
<sequence length="509" mass="55464">MYASRPLEPDSARPDRVAPAVPARQISLDAPAPLGDQGRVTIRLDAAGAVDEARLHIVELRGFERYLEGRPFAEIPQVVQRLCGICPVSHHLAAARAMDQLAGYARLTPTAEKLRRLLHYGQMVQSHAVHFYHLAAPDLLLGHETAQNRRALVAVAEAFPEMATQGVLVRRFGQEVVRAVMGRRGQDGGAVPGGMSRPLAPQMREMLRGDVDQVIDWTEGALLMIARLHATNPDFYAGFGAVAGPMVGLVTPSGASDFYEGVLRARSAAGGPLFDKIVPAGFDTVIETRPAPWSDTEFPHLKGIGPEEDWYRVGPLARIQICDLLTSEKAEAERQRLLAQGEGRALHGVLFHHWARMVELLHAAEVIRDLLDDRSLCGLDLMAERSAERPLQAVAMIEAPRGTLVHRYSGDEAGRITACKLIVPTTHNTHAMNAALGQVVRRHLRGRDITEALLGHIEVAIRAYDPCLSCATHALGQMPLEVELRDASGHLLSEIRRGIRGEVSCATPG</sequence>
<comment type="cofactor">
    <cofactor evidence="1">
        <name>Ni(2+)</name>
        <dbReference type="ChEBI" id="CHEBI:49786"/>
    </cofactor>
</comment>
<dbReference type="RefSeq" id="WP_377385609.1">
    <property type="nucleotide sequence ID" value="NZ_JBHUIX010000001.1"/>
</dbReference>